<dbReference type="Gene3D" id="2.60.120.260">
    <property type="entry name" value="Galactose-binding domain-like"/>
    <property type="match status" value="2"/>
</dbReference>
<dbReference type="Proteomes" id="UP000558688">
    <property type="component" value="Unassembled WGS sequence"/>
</dbReference>
<accession>A0A8H5A744</accession>
<reference evidence="7" key="1">
    <citation type="submission" date="2020-02" db="EMBL/GenBank/DDBJ databases">
        <title>Identification and distribution of gene clusters putatively required for synthesis of sphingolipid metabolism inhibitors in phylogenetically diverse species of the filamentous fungus Fusarium.</title>
        <authorList>
            <person name="Kim H.-S."/>
            <person name="Busman M."/>
            <person name="Brown D.W."/>
            <person name="Divon H."/>
            <person name="Uhlig S."/>
            <person name="Proctor R.H."/>
        </authorList>
    </citation>
    <scope>NUCLEOTIDE SEQUENCE [LARGE SCALE GENOMIC DNA]</scope>
    <source>
        <strain evidence="7">NRRL 39464</strain>
    </source>
</reference>
<evidence type="ECO:0000256" key="2">
    <source>
        <dbReference type="ARBA" id="ARBA00004173"/>
    </source>
</evidence>
<comment type="subcellular location">
    <subcellularLocation>
        <location evidence="2">Mitochondrion</location>
    </subcellularLocation>
</comment>
<feature type="non-terminal residue" evidence="7">
    <location>
        <position position="1"/>
    </location>
</feature>
<evidence type="ECO:0000256" key="1">
    <source>
        <dbReference type="ARBA" id="ARBA00001445"/>
    </source>
</evidence>
<dbReference type="InterPro" id="IPR008902">
    <property type="entry name" value="Rhamnosid_concanavalin"/>
</dbReference>
<dbReference type="Pfam" id="PF08531">
    <property type="entry name" value="Bac_rhamnosid_N"/>
    <property type="match status" value="1"/>
</dbReference>
<dbReference type="InterPro" id="IPR000477">
    <property type="entry name" value="RT_dom"/>
</dbReference>
<evidence type="ECO:0000256" key="3">
    <source>
        <dbReference type="ARBA" id="ARBA00012652"/>
    </source>
</evidence>
<keyword evidence="4" id="KW-0378">Hydrolase</keyword>
<evidence type="ECO:0000256" key="5">
    <source>
        <dbReference type="ARBA" id="ARBA00023128"/>
    </source>
</evidence>
<dbReference type="CDD" id="cd01650">
    <property type="entry name" value="RT_nLTR_like"/>
    <property type="match status" value="1"/>
</dbReference>
<feature type="domain" description="Reverse transcriptase" evidence="6">
    <location>
        <begin position="1024"/>
        <end position="1294"/>
    </location>
</feature>
<dbReference type="InterPro" id="IPR008928">
    <property type="entry name" value="6-hairpin_glycosidase_sf"/>
</dbReference>
<dbReference type="Gene3D" id="1.50.10.10">
    <property type="match status" value="1"/>
</dbReference>
<evidence type="ECO:0000259" key="6">
    <source>
        <dbReference type="PROSITE" id="PS50878"/>
    </source>
</evidence>
<sequence>MVPTLALEQPTFEHHPDGFGVHYRKPRISWRFIQAEGDQQYRGWVQTAYDLEVSRTSSSESHIFHVESEESILVPWPAESLRSREAVTVRVRAYGKFTEGCVATEANSAWSAPATVEAALLDMEDWIASFITSRAKFQGPNSPLRPVRFRKSFSLPPKRDILRARLYVTAYGVYEAYINGTRVGNHTLAPGWQSYRHRLHYQTFDVSSLLDENNTIGIEAGEGWYATRLGFFGGSRYIYGDEIAVLAQLEISLLSGESIFVKTDETWTCSPSPILTSEIYDGEVCDLRLDNENWTSFELDQAFTTPVRVLPPPKATLVAPDAPPVRVTQEVEALNVFRTKSGKTIVDFGQNLAGVVRIRSLLLPAGKQVTLTHAEVMENGELGIRPLRHAKARDVIISSGKEILSWSPKFTFHGFRYVQVDGWPGSPRKEDLAALVMHTDMRRRGWFTCSNPMINKLHQNAVWSMRGNFVSLPTDCPQRDERLGWTGDIQAFCPSACFLFDVTGALGNWLQDLASEQLARDDGVPGMVVPNVLPASWHGVPQAIWGDTAILTPRELYRWTSDRMILKRQYDSMKAWLGIGIPRDAQRLWDPQVWQWGDWLDPTAPANEPGNSRTDSVFVANAFLLHATSTMATISDILDYKDEAEGYTAEFDGLKASFQHHYISPGGGLVNNTQTAISLAVSFNLYRNASELGTASQALSRLVRSSKFKISTGFAGTPFICHALTKTGQPQLAYRMLLEEECPSWLYPITMGSTTIWERWDSMLSDGSINPGWMTSFNHYALGSVVDWLHTTVAGLSSEDGWKTILVKPIPGGDLMGAEGIFEGPYGRVEANWTYRYLPPPHVNQKGARTAPWWTEECAGAAAAFRAIRRLYPLGFNEEVQIAKRDFHRVVRRAKRLYWRNLIDTFSDSSSVFKAVRWLKSPGPFQPPPLQVDDVVYESQIDKANALRRATLERRTADDDIQDPWMLVSPLRPISFPLEISLDEAQYATLHTGNTSPGSDNITINLLNAVWHIIGTHVRRLFERCLSAGHHPKPFREAEVVMIAKPGRRDLTSPRAWRPISLLSCLGKGLERLIARRLAWAAIHYSVLHPQQAGALPKRSATDLVTALIHDIEEAFARKKVATLVTMDIQGAFDTVMRNRLVLRLREQGWPDHLARWAGFFMSGRSARVRYQDTLTSSSPLECGLPQGSPVSPILFLLYTEPIYRLGNPQGRFGYADDTAILSIGDTIDETTAMASGAIDEMVRWGATNGVSFDSKKTEVMHFSRSKLRTAPAVRHGDIEKHPESALRWLGIWLDSRLSFRIHVEKWAAKAQAVAYHLRGLT</sequence>
<comment type="caution">
    <text evidence="7">The sequence shown here is derived from an EMBL/GenBank/DDBJ whole genome shotgun (WGS) entry which is preliminary data.</text>
</comment>
<dbReference type="SUPFAM" id="SSF56672">
    <property type="entry name" value="DNA/RNA polymerases"/>
    <property type="match status" value="1"/>
</dbReference>
<dbReference type="PROSITE" id="PS50878">
    <property type="entry name" value="RT_POL"/>
    <property type="match status" value="1"/>
</dbReference>
<dbReference type="InterPro" id="IPR016007">
    <property type="entry name" value="Alpha_rhamnosid"/>
</dbReference>
<dbReference type="Pfam" id="PF05592">
    <property type="entry name" value="Bac_rhamnosid"/>
    <property type="match status" value="1"/>
</dbReference>
<name>A0A8H5A744_FUSOX</name>
<dbReference type="GO" id="GO:0005975">
    <property type="term" value="P:carbohydrate metabolic process"/>
    <property type="evidence" value="ECO:0007669"/>
    <property type="project" value="InterPro"/>
</dbReference>
<dbReference type="GO" id="GO:0030596">
    <property type="term" value="F:alpha-L-rhamnosidase activity"/>
    <property type="evidence" value="ECO:0007669"/>
    <property type="project" value="UniProtKB-EC"/>
</dbReference>
<dbReference type="InterPro" id="IPR013737">
    <property type="entry name" value="Bac_rhamnosid_N"/>
</dbReference>
<dbReference type="InterPro" id="IPR043502">
    <property type="entry name" value="DNA/RNA_pol_sf"/>
</dbReference>
<dbReference type="InterPro" id="IPR012341">
    <property type="entry name" value="6hp_glycosidase-like_sf"/>
</dbReference>
<dbReference type="Pfam" id="PF25788">
    <property type="entry name" value="Ig_Rha78A_N"/>
    <property type="match status" value="1"/>
</dbReference>
<dbReference type="Gene3D" id="2.60.40.10">
    <property type="entry name" value="Immunoglobulins"/>
    <property type="match status" value="1"/>
</dbReference>
<dbReference type="Pfam" id="PF17389">
    <property type="entry name" value="Bac_rhamnosid6H"/>
    <property type="match status" value="1"/>
</dbReference>
<dbReference type="PANTHER" id="PTHR33307">
    <property type="entry name" value="ALPHA-RHAMNOSIDASE (EUROFUNG)"/>
    <property type="match status" value="1"/>
</dbReference>
<evidence type="ECO:0000313" key="8">
    <source>
        <dbReference type="Proteomes" id="UP000558688"/>
    </source>
</evidence>
<comment type="catalytic activity">
    <reaction evidence="1">
        <text>Hydrolysis of terminal non-reducing alpha-L-rhamnose residues in alpha-L-rhamnosides.</text>
        <dbReference type="EC" id="3.2.1.40"/>
    </reaction>
</comment>
<evidence type="ECO:0000313" key="7">
    <source>
        <dbReference type="EMBL" id="KAF5259961.1"/>
    </source>
</evidence>
<proteinExistence type="predicted"/>
<evidence type="ECO:0000256" key="4">
    <source>
        <dbReference type="ARBA" id="ARBA00022801"/>
    </source>
</evidence>
<dbReference type="EMBL" id="JAAFOW010001611">
    <property type="protein sequence ID" value="KAF5259961.1"/>
    <property type="molecule type" value="Genomic_DNA"/>
</dbReference>
<dbReference type="SUPFAM" id="SSF48208">
    <property type="entry name" value="Six-hairpin glycosidases"/>
    <property type="match status" value="1"/>
</dbReference>
<gene>
    <name evidence="7" type="ORF">FOXYS1_9407</name>
</gene>
<dbReference type="PANTHER" id="PTHR33307:SF6">
    <property type="entry name" value="ALPHA-RHAMNOSIDASE (EUROFUNG)-RELATED"/>
    <property type="match status" value="1"/>
</dbReference>
<dbReference type="GO" id="GO:0005739">
    <property type="term" value="C:mitochondrion"/>
    <property type="evidence" value="ECO:0007669"/>
    <property type="project" value="UniProtKB-SubCell"/>
</dbReference>
<organism evidence="7 8">
    <name type="scientific">Fusarium oxysporum</name>
    <name type="common">Fusarium vascular wilt</name>
    <dbReference type="NCBI Taxonomy" id="5507"/>
    <lineage>
        <taxon>Eukaryota</taxon>
        <taxon>Fungi</taxon>
        <taxon>Dikarya</taxon>
        <taxon>Ascomycota</taxon>
        <taxon>Pezizomycotina</taxon>
        <taxon>Sordariomycetes</taxon>
        <taxon>Hypocreomycetidae</taxon>
        <taxon>Hypocreales</taxon>
        <taxon>Nectriaceae</taxon>
        <taxon>Fusarium</taxon>
        <taxon>Fusarium oxysporum species complex</taxon>
    </lineage>
</organism>
<dbReference type="EC" id="3.2.1.40" evidence="3"/>
<keyword evidence="5" id="KW-0496">Mitochondrion</keyword>
<dbReference type="Pfam" id="PF00078">
    <property type="entry name" value="RVT_1"/>
    <property type="match status" value="1"/>
</dbReference>
<dbReference type="InterPro" id="IPR013783">
    <property type="entry name" value="Ig-like_fold"/>
</dbReference>
<dbReference type="InterPro" id="IPR035396">
    <property type="entry name" value="Bac_rhamnosid6H"/>
</dbReference>
<protein>
    <recommendedName>
        <fullName evidence="3">alpha-L-rhamnosidase</fullName>
        <ecNumber evidence="3">3.2.1.40</ecNumber>
    </recommendedName>
</protein>
<dbReference type="Pfam" id="PF17390">
    <property type="entry name" value="Bac_rhamnosid_C"/>
    <property type="match status" value="1"/>
</dbReference>
<dbReference type="InterPro" id="IPR035398">
    <property type="entry name" value="Bac_rhamnosid_C"/>
</dbReference>